<dbReference type="PANTHER" id="PTHR41328">
    <property type="entry name" value="TERMINASE SMALL SUBUNIT-RELATED"/>
    <property type="match status" value="1"/>
</dbReference>
<dbReference type="PANTHER" id="PTHR41328:SF2">
    <property type="entry name" value="TERMINASE SMALL SUBUNIT"/>
    <property type="match status" value="1"/>
</dbReference>
<dbReference type="RefSeq" id="WP_058225101.1">
    <property type="nucleotide sequence ID" value="NZ_LKLS01000143.1"/>
</dbReference>
<gene>
    <name evidence="3" type="ORF">LMG9449_1820</name>
</gene>
<accession>A0A0V8DV22</accession>
<dbReference type="InterPro" id="IPR052404">
    <property type="entry name" value="SPP1-like_terminase"/>
</dbReference>
<name>A0A0V8DV22_LACLL</name>
<dbReference type="InterPro" id="IPR005335">
    <property type="entry name" value="Terminase_ssu"/>
</dbReference>
<dbReference type="Gene3D" id="1.10.10.1400">
    <property type="entry name" value="Terminase, small subunit, N-terminal DNA-binding domain, HTH motif"/>
    <property type="match status" value="1"/>
</dbReference>
<evidence type="ECO:0000256" key="2">
    <source>
        <dbReference type="ARBA" id="ARBA00023219"/>
    </source>
</evidence>
<dbReference type="Pfam" id="PF03592">
    <property type="entry name" value="Terminase_2"/>
    <property type="match status" value="1"/>
</dbReference>
<reference evidence="4" key="1">
    <citation type="submission" date="2015-10" db="EMBL/GenBank/DDBJ databases">
        <title>Draft Genome Sequences of 11 Lactococcus lactis subspecies cremoris strains.</title>
        <authorList>
            <person name="Wels M."/>
            <person name="Backus L."/>
            <person name="Boekhorst J."/>
            <person name="Dijkstra A."/>
            <person name="Beerthuizen M."/>
            <person name="Kelly W."/>
            <person name="Siezen R."/>
            <person name="Bachmann H."/>
            <person name="Van Hijum S."/>
        </authorList>
    </citation>
    <scope>NUCLEOTIDE SEQUENCE [LARGE SCALE GENOMIC DNA]</scope>
    <source>
        <strain evidence="4">LMG9449</strain>
    </source>
</reference>
<dbReference type="EMBL" id="LKLS01000143">
    <property type="protein sequence ID" value="KSU17121.1"/>
    <property type="molecule type" value="Genomic_DNA"/>
</dbReference>
<dbReference type="InterPro" id="IPR038713">
    <property type="entry name" value="Terminase_Gp1_N_sf"/>
</dbReference>
<dbReference type="Proteomes" id="UP000053612">
    <property type="component" value="Unassembled WGS sequence"/>
</dbReference>
<keyword evidence="2" id="KW-0231">Viral genome packaging</keyword>
<proteinExistence type="predicted"/>
<evidence type="ECO:0000313" key="3">
    <source>
        <dbReference type="EMBL" id="KSU17121.1"/>
    </source>
</evidence>
<dbReference type="Gene3D" id="6.10.140.2160">
    <property type="match status" value="1"/>
</dbReference>
<organism evidence="3 4">
    <name type="scientific">Lactococcus lactis subsp. lactis</name>
    <name type="common">Streptococcus lactis</name>
    <dbReference type="NCBI Taxonomy" id="1360"/>
    <lineage>
        <taxon>Bacteria</taxon>
        <taxon>Bacillati</taxon>
        <taxon>Bacillota</taxon>
        <taxon>Bacilli</taxon>
        <taxon>Lactobacillales</taxon>
        <taxon>Streptococcaceae</taxon>
        <taxon>Lactococcus</taxon>
    </lineage>
</organism>
<evidence type="ECO:0000256" key="1">
    <source>
        <dbReference type="ARBA" id="ARBA00022612"/>
    </source>
</evidence>
<protein>
    <submittedName>
        <fullName evidence="3">Phage terminase small subunit</fullName>
    </submittedName>
</protein>
<sequence length="181" mass="20425">MKLTEKQKRFCDEYIKLGNAKEAAINAGYSKKTAKSMGAENLTKPDLKKYIDERMEQLASERIMSAQEILERLSLIANAKIKETVVIANAEGYSEVEKPPDFKVQIQAMKELLKRYPDNDRLLEQQLRKLKAEADVSEAKSKILTDTANKLEGNLKTNQLLMALVDPQLAEPEGEALNDKL</sequence>
<dbReference type="GO" id="GO:0051276">
    <property type="term" value="P:chromosome organization"/>
    <property type="evidence" value="ECO:0007669"/>
    <property type="project" value="InterPro"/>
</dbReference>
<dbReference type="AlphaFoldDB" id="A0A0V8DV22"/>
<evidence type="ECO:0000313" key="4">
    <source>
        <dbReference type="Proteomes" id="UP000053612"/>
    </source>
</evidence>
<comment type="caution">
    <text evidence="3">The sequence shown here is derived from an EMBL/GenBank/DDBJ whole genome shotgun (WGS) entry which is preliminary data.</text>
</comment>
<dbReference type="PATRIC" id="fig|1360.109.peg.1905"/>
<keyword evidence="1" id="KW-1188">Viral release from host cell</keyword>